<dbReference type="Proteomes" id="UP000799441">
    <property type="component" value="Unassembled WGS sequence"/>
</dbReference>
<protein>
    <submittedName>
        <fullName evidence="2">Uncharacterized protein</fullName>
    </submittedName>
</protein>
<reference evidence="2" key="1">
    <citation type="journal article" date="2020" name="Stud. Mycol.">
        <title>101 Dothideomycetes genomes: a test case for predicting lifestyles and emergence of pathogens.</title>
        <authorList>
            <person name="Haridas S."/>
            <person name="Albert R."/>
            <person name="Binder M."/>
            <person name="Bloem J."/>
            <person name="Labutti K."/>
            <person name="Salamov A."/>
            <person name="Andreopoulos B."/>
            <person name="Baker S."/>
            <person name="Barry K."/>
            <person name="Bills G."/>
            <person name="Bluhm B."/>
            <person name="Cannon C."/>
            <person name="Castanera R."/>
            <person name="Culley D."/>
            <person name="Daum C."/>
            <person name="Ezra D."/>
            <person name="Gonzalez J."/>
            <person name="Henrissat B."/>
            <person name="Kuo A."/>
            <person name="Liang C."/>
            <person name="Lipzen A."/>
            <person name="Lutzoni F."/>
            <person name="Magnuson J."/>
            <person name="Mondo S."/>
            <person name="Nolan M."/>
            <person name="Ohm R."/>
            <person name="Pangilinan J."/>
            <person name="Park H.-J."/>
            <person name="Ramirez L."/>
            <person name="Alfaro M."/>
            <person name="Sun H."/>
            <person name="Tritt A."/>
            <person name="Yoshinaga Y."/>
            <person name="Zwiers L.-H."/>
            <person name="Turgeon B."/>
            <person name="Goodwin S."/>
            <person name="Spatafora J."/>
            <person name="Crous P."/>
            <person name="Grigoriev I."/>
        </authorList>
    </citation>
    <scope>NUCLEOTIDE SEQUENCE</scope>
    <source>
        <strain evidence="2">CBS 116435</strain>
    </source>
</reference>
<keyword evidence="3" id="KW-1185">Reference proteome</keyword>
<evidence type="ECO:0000313" key="2">
    <source>
        <dbReference type="EMBL" id="KAF2723300.1"/>
    </source>
</evidence>
<dbReference type="AlphaFoldDB" id="A0A9P4USP3"/>
<comment type="caution">
    <text evidence="2">The sequence shown here is derived from an EMBL/GenBank/DDBJ whole genome shotgun (WGS) entry which is preliminary data.</text>
</comment>
<gene>
    <name evidence="2" type="ORF">K431DRAFT_28042</name>
</gene>
<keyword evidence="1" id="KW-0812">Transmembrane</keyword>
<keyword evidence="1" id="KW-0472">Membrane</keyword>
<feature type="transmembrane region" description="Helical" evidence="1">
    <location>
        <begin position="151"/>
        <end position="172"/>
    </location>
</feature>
<organism evidence="2 3">
    <name type="scientific">Polychaeton citri CBS 116435</name>
    <dbReference type="NCBI Taxonomy" id="1314669"/>
    <lineage>
        <taxon>Eukaryota</taxon>
        <taxon>Fungi</taxon>
        <taxon>Dikarya</taxon>
        <taxon>Ascomycota</taxon>
        <taxon>Pezizomycotina</taxon>
        <taxon>Dothideomycetes</taxon>
        <taxon>Dothideomycetidae</taxon>
        <taxon>Capnodiales</taxon>
        <taxon>Capnodiaceae</taxon>
        <taxon>Polychaeton</taxon>
    </lineage>
</organism>
<accession>A0A9P4USP3</accession>
<sequence length="174" mass="19330">MRRARRARRARSVCEKSNRAPRLCPRFAPAHCGLSASFGVIDVPISAAGGSQLSKKEKLASEASKASTKVSTADTEFPLLNRFRDAQLKSARVSRGTWTYLNLSRSRSCPPCTLVLYWRPVSRLSACDRFAASPSPIDKSAYNFQSKPWRYVANVVARPLLEILSSIVWMAILI</sequence>
<dbReference type="EMBL" id="MU003777">
    <property type="protein sequence ID" value="KAF2723300.1"/>
    <property type="molecule type" value="Genomic_DNA"/>
</dbReference>
<evidence type="ECO:0000313" key="3">
    <source>
        <dbReference type="Proteomes" id="UP000799441"/>
    </source>
</evidence>
<keyword evidence="1" id="KW-1133">Transmembrane helix</keyword>
<evidence type="ECO:0000256" key="1">
    <source>
        <dbReference type="SAM" id="Phobius"/>
    </source>
</evidence>
<proteinExistence type="predicted"/>
<name>A0A9P4USP3_9PEZI</name>